<dbReference type="SUPFAM" id="SSF48371">
    <property type="entry name" value="ARM repeat"/>
    <property type="match status" value="2"/>
</dbReference>
<evidence type="ECO:0000313" key="5">
    <source>
        <dbReference type="EMBL" id="KAL0453112.1"/>
    </source>
</evidence>
<sequence length="1233" mass="136497">MDEDAAEATQSFTANADICQQLLTRYSRSSAAQHRHLCATAAATRSIIQSSSLPLTPISYFAATITSLSNSKMLDSNALGALTSFLSIVLPLVGGGEIKPEKAGEAVRVLVRTVEENAGCLGTSGVRAVVKCVGVLVAEFCDLKEWDSVAFGFEWLVKFSLDKRPKVRKCAQDCLLTVFKLFKSSGIFKKASKSIYLLLKDHMPLAIEMTTSGIVDGSKNQAMPISRPEHQEVLHLLNVIKHVVPHLSPKVRMRMLSQLLKILSSQFSALTRHVFDVISAIFETSGTEVITSNAEDIFRSLVSFISSEEKNPVDSVLLAATLAKTVLGKLHDGDINEWSTYFPMLMESLAGLLSSEADVALQASSMLRELINHHIDGKSLLNTENQDMEDKATNNAEIKAVETTCTTFYNLLSASSQIPSEHFFSVVAFLFLKLGEVSAIFMKHILLKLGDLMNATSASGSETKHLQDCIGSAVAAMGPEKLLGLLPICLSTKNYSCSNIWLMPILKENIVGSSLRFFMEHIVPLAESFEKGSRKELKRSDLHIEISKGFAFSHIQCIVTHDYCEDGEILSLIFHLMHSLTQSRPDFNIKNSVIGQDLQAYAHGCWDLLPAFCRHPTDTYQSFGALTQLLIRFLKKESFMLENIAIGLQELVNENKNALASGQGSVQLIEVRSNEMLNEFATDLNTRRLYSKKIASKNLKALASSSKELLQALTNVLFESPSETRKHLKGAIRCLVSVCDASVTKEIFIDSLEKFQLLDDIGEHGNNDGSADEKEGGGTDAKRSLILDLASCVVEGSDNDMVNLLFAVTRRALQVSDEVAQMEAYQTLSRILEKHSWFCSSQFAVVVDLLNAVKSSANITLLKGHFSCLQTLLIHALMRNVDEENTDAFLILNEIILTLKDSNEEGRKVAYDALHGISSKLRSSSDASYDGLYHKLLTIVEDLCSIYLSQLDWIFICDKPYYRLSFWFLSHIKSGVVSALSVLIYNDPDIGLMVPDVVPSVMELLHSKAVEVIKAVLGFVKVLVSCLKPNDLQHFLPNIMDGIIRWSSVSRHHFKTKVIVILEIMMRKCGSAAVKALAPEKYKDFVHGVVVNRHGKTNSKEGGNNDARPELSDASLKGQQKRKRDESTISAKEEGSARTWKRQRDKKQNAGKPVGRGKHSSHYGDLQKGKLDKNRGSEVRDFKTKLSGGKKHGKRILTNRKDEGKIHKPAVASKSLKRKREVRKDRKSAAQRT</sequence>
<feature type="compositionally biased region" description="Basic residues" evidence="2">
    <location>
        <begin position="1188"/>
        <end position="1198"/>
    </location>
</feature>
<evidence type="ECO:0000256" key="1">
    <source>
        <dbReference type="ARBA" id="ARBA00007690"/>
    </source>
</evidence>
<dbReference type="AlphaFoldDB" id="A0AAW2XGI1"/>
<dbReference type="Pfam" id="PF08161">
    <property type="entry name" value="RRP12_HEAT"/>
    <property type="match status" value="2"/>
</dbReference>
<feature type="compositionally biased region" description="Basic and acidic residues" evidence="2">
    <location>
        <begin position="1222"/>
        <end position="1233"/>
    </location>
</feature>
<dbReference type="Gene3D" id="1.25.10.10">
    <property type="entry name" value="Leucine-rich Repeat Variant"/>
    <property type="match status" value="2"/>
</dbReference>
<evidence type="ECO:0000259" key="4">
    <source>
        <dbReference type="Pfam" id="PF25772"/>
    </source>
</evidence>
<reference evidence="5" key="1">
    <citation type="submission" date="2020-06" db="EMBL/GenBank/DDBJ databases">
        <authorList>
            <person name="Li T."/>
            <person name="Hu X."/>
            <person name="Zhang T."/>
            <person name="Song X."/>
            <person name="Zhang H."/>
            <person name="Dai N."/>
            <person name="Sheng W."/>
            <person name="Hou X."/>
            <person name="Wei L."/>
        </authorList>
    </citation>
    <scope>NUCLEOTIDE SEQUENCE</scope>
    <source>
        <strain evidence="5">KEN1</strain>
        <tissue evidence="5">Leaf</tissue>
    </source>
</reference>
<reference evidence="5" key="2">
    <citation type="journal article" date="2024" name="Plant">
        <title>Genomic evolution and insights into agronomic trait innovations of Sesamum species.</title>
        <authorList>
            <person name="Miao H."/>
            <person name="Wang L."/>
            <person name="Qu L."/>
            <person name="Liu H."/>
            <person name="Sun Y."/>
            <person name="Le M."/>
            <person name="Wang Q."/>
            <person name="Wei S."/>
            <person name="Zheng Y."/>
            <person name="Lin W."/>
            <person name="Duan Y."/>
            <person name="Cao H."/>
            <person name="Xiong S."/>
            <person name="Wang X."/>
            <person name="Wei L."/>
            <person name="Li C."/>
            <person name="Ma Q."/>
            <person name="Ju M."/>
            <person name="Zhao R."/>
            <person name="Li G."/>
            <person name="Mu C."/>
            <person name="Tian Q."/>
            <person name="Mei H."/>
            <person name="Zhang T."/>
            <person name="Gao T."/>
            <person name="Zhang H."/>
        </authorList>
    </citation>
    <scope>NUCLEOTIDE SEQUENCE</scope>
    <source>
        <strain evidence="5">KEN1</strain>
    </source>
</reference>
<comment type="caution">
    <text evidence="5">The sequence shown here is derived from an EMBL/GenBank/DDBJ whole genome shotgun (WGS) entry which is preliminary data.</text>
</comment>
<protein>
    <submittedName>
        <fullName evidence="5">RRP12-like protein</fullName>
    </submittedName>
</protein>
<name>A0AAW2XGI1_9LAMI</name>
<dbReference type="InterPro" id="IPR012978">
    <property type="entry name" value="HEAT_RRP12"/>
</dbReference>
<dbReference type="PANTHER" id="PTHR48412:SF1">
    <property type="entry name" value="ARM REPEAT SUPERFAMILY PROTEIN"/>
    <property type="match status" value="1"/>
</dbReference>
<organism evidence="5">
    <name type="scientific">Sesamum latifolium</name>
    <dbReference type="NCBI Taxonomy" id="2727402"/>
    <lineage>
        <taxon>Eukaryota</taxon>
        <taxon>Viridiplantae</taxon>
        <taxon>Streptophyta</taxon>
        <taxon>Embryophyta</taxon>
        <taxon>Tracheophyta</taxon>
        <taxon>Spermatophyta</taxon>
        <taxon>Magnoliopsida</taxon>
        <taxon>eudicotyledons</taxon>
        <taxon>Gunneridae</taxon>
        <taxon>Pentapetalae</taxon>
        <taxon>asterids</taxon>
        <taxon>lamiids</taxon>
        <taxon>Lamiales</taxon>
        <taxon>Pedaliaceae</taxon>
        <taxon>Sesamum</taxon>
    </lineage>
</organism>
<feature type="domain" description="RRP12 N-terminal HEAT" evidence="4">
    <location>
        <begin position="6"/>
        <end position="289"/>
    </location>
</feature>
<dbReference type="EMBL" id="JACGWN010000004">
    <property type="protein sequence ID" value="KAL0453112.1"/>
    <property type="molecule type" value="Genomic_DNA"/>
</dbReference>
<evidence type="ECO:0000256" key="2">
    <source>
        <dbReference type="SAM" id="MobiDB-lite"/>
    </source>
</evidence>
<proteinExistence type="inferred from homology"/>
<dbReference type="InterPro" id="IPR057860">
    <property type="entry name" value="HEAT_RRP12_N"/>
</dbReference>
<comment type="similarity">
    <text evidence="1">Belongs to the RRP12 family.</text>
</comment>
<dbReference type="InterPro" id="IPR016024">
    <property type="entry name" value="ARM-type_fold"/>
</dbReference>
<feature type="domain" description="RRP12 HEAT" evidence="3">
    <location>
        <begin position="590"/>
        <end position="716"/>
    </location>
</feature>
<dbReference type="PANTHER" id="PTHR48412">
    <property type="entry name" value="ARM REPEAT SUPERFAMILY PROTEIN"/>
    <property type="match status" value="1"/>
</dbReference>
<accession>A0AAW2XGI1</accession>
<dbReference type="InterPro" id="IPR011989">
    <property type="entry name" value="ARM-like"/>
</dbReference>
<feature type="compositionally biased region" description="Basic and acidic residues" evidence="2">
    <location>
        <begin position="1123"/>
        <end position="1136"/>
    </location>
</feature>
<feature type="region of interest" description="Disordered" evidence="2">
    <location>
        <begin position="1093"/>
        <end position="1233"/>
    </location>
</feature>
<feature type="compositionally biased region" description="Basic and acidic residues" evidence="2">
    <location>
        <begin position="1165"/>
        <end position="1184"/>
    </location>
</feature>
<gene>
    <name evidence="5" type="ORF">Slati_1289300</name>
</gene>
<evidence type="ECO:0000259" key="3">
    <source>
        <dbReference type="Pfam" id="PF08161"/>
    </source>
</evidence>
<feature type="domain" description="RRP12 HEAT" evidence="3">
    <location>
        <begin position="354"/>
        <end position="535"/>
    </location>
</feature>
<dbReference type="Pfam" id="PF25772">
    <property type="entry name" value="HEAT_RRP12_N"/>
    <property type="match status" value="1"/>
</dbReference>